<dbReference type="SUPFAM" id="SSF49265">
    <property type="entry name" value="Fibronectin type III"/>
    <property type="match status" value="1"/>
</dbReference>
<accession>A0A5F9DKZ5</accession>
<dbReference type="Proteomes" id="UP000001811">
    <property type="component" value="Unplaced"/>
</dbReference>
<dbReference type="PROSITE" id="PS51390">
    <property type="entry name" value="WAP"/>
    <property type="match status" value="1"/>
</dbReference>
<organism evidence="3 4">
    <name type="scientific">Oryctolagus cuniculus</name>
    <name type="common">Rabbit</name>
    <dbReference type="NCBI Taxonomy" id="9986"/>
    <lineage>
        <taxon>Eukaryota</taxon>
        <taxon>Metazoa</taxon>
        <taxon>Chordata</taxon>
        <taxon>Craniata</taxon>
        <taxon>Vertebrata</taxon>
        <taxon>Euteleostomi</taxon>
        <taxon>Mammalia</taxon>
        <taxon>Eutheria</taxon>
        <taxon>Euarchontoglires</taxon>
        <taxon>Glires</taxon>
        <taxon>Lagomorpha</taxon>
        <taxon>Leporidae</taxon>
        <taxon>Oryctolagus</taxon>
    </lineage>
</organism>
<reference evidence="3" key="2">
    <citation type="submission" date="2025-08" db="UniProtKB">
        <authorList>
            <consortium name="Ensembl"/>
        </authorList>
    </citation>
    <scope>IDENTIFICATION</scope>
    <source>
        <strain evidence="3">Thorbecke</strain>
    </source>
</reference>
<dbReference type="InterPro" id="IPR008197">
    <property type="entry name" value="WAP_dom"/>
</dbReference>
<feature type="domain" description="Fibronectin type-III" evidence="1">
    <location>
        <begin position="240"/>
        <end position="341"/>
    </location>
</feature>
<sequence>MGGVNVCLFFFFSSPSQNNGSLVWCQNDKQCSTCLEPCKHPGELETQPCQSFCEPLFPVWSHECLSSCTFVRSALAAKQGTCPAPTQASGFAAACVVSCEADAECPGGRKCCPNGCGRTCQAPRGAFRGVPLKPRRQLRLRELGSGPLEVRWSSRFNVSLEPVVYVVQRRWNYGMAPSERGATAWETVAQTTDQRVWLPDVRPGRWYQFRVAAVNVHGTRGFTTPGRHFQSSRAPSAPPAPADLRVLNSTVRDADGTVAATVIWEPPEDPDVPVHHYRVSWGHATEGQWRRKTVDGRQSSVTLQRLRPSSVYTVQLQAVSHWGPTRLRGPKAALHFTAAGGE</sequence>
<dbReference type="InterPro" id="IPR042447">
    <property type="entry name" value="Anosmin-1"/>
</dbReference>
<dbReference type="InterPro" id="IPR040957">
    <property type="entry name" value="Anosmin-1_Cys_box"/>
</dbReference>
<dbReference type="PANTHER" id="PTHR14131:SF5">
    <property type="entry name" value="ANOSMIN-1"/>
    <property type="match status" value="1"/>
</dbReference>
<dbReference type="GO" id="GO:0030414">
    <property type="term" value="F:peptidase inhibitor activity"/>
    <property type="evidence" value="ECO:0007669"/>
    <property type="project" value="InterPro"/>
</dbReference>
<dbReference type="CDD" id="cd00063">
    <property type="entry name" value="FN3"/>
    <property type="match status" value="2"/>
</dbReference>
<dbReference type="PANTHER" id="PTHR14131">
    <property type="entry name" value="ANOSMIN"/>
    <property type="match status" value="1"/>
</dbReference>
<dbReference type="Pfam" id="PF00041">
    <property type="entry name" value="fn3"/>
    <property type="match status" value="2"/>
</dbReference>
<dbReference type="Gene3D" id="4.10.75.10">
    <property type="entry name" value="Elafin-like"/>
    <property type="match status" value="1"/>
</dbReference>
<dbReference type="InterPro" id="IPR036116">
    <property type="entry name" value="FN3_sf"/>
</dbReference>
<dbReference type="Ensembl" id="ENSOCUT00000053860.1">
    <property type="protein sequence ID" value="ENSOCUP00000046263.1"/>
    <property type="gene ID" value="ENSOCUG00000030250.1"/>
</dbReference>
<dbReference type="CDD" id="cd00199">
    <property type="entry name" value="WAP"/>
    <property type="match status" value="1"/>
</dbReference>
<dbReference type="FunFam" id="4.10.75.10:FF:000001">
    <property type="entry name" value="Anosmin 1"/>
    <property type="match status" value="1"/>
</dbReference>
<feature type="domain" description="Fibronectin type-III" evidence="1">
    <location>
        <begin position="134"/>
        <end position="234"/>
    </location>
</feature>
<evidence type="ECO:0000313" key="4">
    <source>
        <dbReference type="Proteomes" id="UP000001811"/>
    </source>
</evidence>
<dbReference type="PROSITE" id="PS50853">
    <property type="entry name" value="FN3"/>
    <property type="match status" value="2"/>
</dbReference>
<evidence type="ECO:0000313" key="3">
    <source>
        <dbReference type="Ensembl" id="ENSOCUP00000046263.1"/>
    </source>
</evidence>
<proteinExistence type="predicted"/>
<reference evidence="3 4" key="1">
    <citation type="journal article" date="2011" name="Nature">
        <title>A high-resolution map of human evolutionary constraint using 29 mammals.</title>
        <authorList>
            <person name="Lindblad-Toh K."/>
            <person name="Garber M."/>
            <person name="Zuk O."/>
            <person name="Lin M.F."/>
            <person name="Parker B.J."/>
            <person name="Washietl S."/>
            <person name="Kheradpour P."/>
            <person name="Ernst J."/>
            <person name="Jordan G."/>
            <person name="Mauceli E."/>
            <person name="Ward L.D."/>
            <person name="Lowe C.B."/>
            <person name="Holloway A.K."/>
            <person name="Clamp M."/>
            <person name="Gnerre S."/>
            <person name="Alfoldi J."/>
            <person name="Beal K."/>
            <person name="Chang J."/>
            <person name="Clawson H."/>
            <person name="Cuff J."/>
            <person name="Di Palma F."/>
            <person name="Fitzgerald S."/>
            <person name="Flicek P."/>
            <person name="Guttman M."/>
            <person name="Hubisz M.J."/>
            <person name="Jaffe D.B."/>
            <person name="Jungreis I."/>
            <person name="Kent W.J."/>
            <person name="Kostka D."/>
            <person name="Lara M."/>
            <person name="Martins A.L."/>
            <person name="Massingham T."/>
            <person name="Moltke I."/>
            <person name="Raney B.J."/>
            <person name="Rasmussen M.D."/>
            <person name="Robinson J."/>
            <person name="Stark A."/>
            <person name="Vilella A.J."/>
            <person name="Wen J."/>
            <person name="Xie X."/>
            <person name="Zody M.C."/>
            <person name="Baldwin J."/>
            <person name="Bloom T."/>
            <person name="Chin C.W."/>
            <person name="Heiman D."/>
            <person name="Nicol R."/>
            <person name="Nusbaum C."/>
            <person name="Young S."/>
            <person name="Wilkinson J."/>
            <person name="Worley K.C."/>
            <person name="Kovar C.L."/>
            <person name="Muzny D.M."/>
            <person name="Gibbs R.A."/>
            <person name="Cree A."/>
            <person name="Dihn H.H."/>
            <person name="Fowler G."/>
            <person name="Jhangiani S."/>
            <person name="Joshi V."/>
            <person name="Lee S."/>
            <person name="Lewis L.R."/>
            <person name="Nazareth L.V."/>
            <person name="Okwuonu G."/>
            <person name="Santibanez J."/>
            <person name="Warren W.C."/>
            <person name="Mardis E.R."/>
            <person name="Weinstock G.M."/>
            <person name="Wilson R.K."/>
            <person name="Delehaunty K."/>
            <person name="Dooling D."/>
            <person name="Fronik C."/>
            <person name="Fulton L."/>
            <person name="Fulton B."/>
            <person name="Graves T."/>
            <person name="Minx P."/>
            <person name="Sodergren E."/>
            <person name="Birney E."/>
            <person name="Margulies E.H."/>
            <person name="Herrero J."/>
            <person name="Green E.D."/>
            <person name="Haussler D."/>
            <person name="Siepel A."/>
            <person name="Goldman N."/>
            <person name="Pollard K.S."/>
            <person name="Pedersen J.S."/>
            <person name="Lander E.S."/>
            <person name="Kellis M."/>
        </authorList>
    </citation>
    <scope>NUCLEOTIDE SEQUENCE [LARGE SCALE GENOMIC DNA]</scope>
    <source>
        <strain evidence="4">Thorbecke</strain>
    </source>
</reference>
<dbReference type="Gene3D" id="2.60.40.10">
    <property type="entry name" value="Immunoglobulins"/>
    <property type="match status" value="2"/>
</dbReference>
<dbReference type="GO" id="GO:0009986">
    <property type="term" value="C:cell surface"/>
    <property type="evidence" value="ECO:0007669"/>
    <property type="project" value="TreeGrafter"/>
</dbReference>
<evidence type="ECO:0008006" key="5">
    <source>
        <dbReference type="Google" id="ProtNLM"/>
    </source>
</evidence>
<dbReference type="AlphaFoldDB" id="A0A5F9DKZ5"/>
<dbReference type="SMART" id="SM00060">
    <property type="entry name" value="FN3"/>
    <property type="match status" value="2"/>
</dbReference>
<dbReference type="PaxDb" id="9986-ENSOCUP00000018545"/>
<dbReference type="PRINTS" id="PR00003">
    <property type="entry name" value="4DISULPHCORE"/>
</dbReference>
<evidence type="ECO:0000259" key="2">
    <source>
        <dbReference type="PROSITE" id="PS51390"/>
    </source>
</evidence>
<dbReference type="GO" id="GO:0005576">
    <property type="term" value="C:extracellular region"/>
    <property type="evidence" value="ECO:0007669"/>
    <property type="project" value="InterPro"/>
</dbReference>
<dbReference type="InterPro" id="IPR013783">
    <property type="entry name" value="Ig-like_fold"/>
</dbReference>
<evidence type="ECO:0000259" key="1">
    <source>
        <dbReference type="PROSITE" id="PS50853"/>
    </source>
</evidence>
<dbReference type="STRING" id="9986.ENSOCUP00000046263"/>
<dbReference type="InParanoid" id="A0A5F9DKZ5"/>
<dbReference type="Bgee" id="ENSOCUG00000030250">
    <property type="expression patterns" value="Expressed in uterus and 16 other cell types or tissues"/>
</dbReference>
<dbReference type="InterPro" id="IPR003961">
    <property type="entry name" value="FN3_dom"/>
</dbReference>
<dbReference type="GeneTree" id="ENSGT00440000033720"/>
<dbReference type="SMART" id="SM00217">
    <property type="entry name" value="WAP"/>
    <property type="match status" value="1"/>
</dbReference>
<dbReference type="InterPro" id="IPR036645">
    <property type="entry name" value="Elafin-like_sf"/>
</dbReference>
<dbReference type="SMR" id="A0A5F9DKZ5"/>
<dbReference type="Pfam" id="PF00095">
    <property type="entry name" value="WAP"/>
    <property type="match status" value="1"/>
</dbReference>
<dbReference type="GO" id="GO:0030182">
    <property type="term" value="P:neuron differentiation"/>
    <property type="evidence" value="ECO:0007669"/>
    <property type="project" value="TreeGrafter"/>
</dbReference>
<dbReference type="SUPFAM" id="SSF57256">
    <property type="entry name" value="Elafin-like"/>
    <property type="match status" value="1"/>
</dbReference>
<feature type="domain" description="WAP" evidence="2">
    <location>
        <begin position="75"/>
        <end position="124"/>
    </location>
</feature>
<reference evidence="3" key="3">
    <citation type="submission" date="2025-09" db="UniProtKB">
        <authorList>
            <consortium name="Ensembl"/>
        </authorList>
    </citation>
    <scope>IDENTIFICATION</scope>
    <source>
        <strain evidence="3">Thorbecke</strain>
    </source>
</reference>
<dbReference type="Pfam" id="PF17869">
    <property type="entry name" value="Cys_box"/>
    <property type="match status" value="1"/>
</dbReference>
<protein>
    <recommendedName>
        <fullName evidence="5">Anosmin 1</fullName>
    </recommendedName>
</protein>
<keyword evidence="4" id="KW-1185">Reference proteome</keyword>
<name>A0A5F9DKZ5_RABIT</name>